<dbReference type="EMBL" id="BMPE01000027">
    <property type="protein sequence ID" value="GGL18537.1"/>
    <property type="molecule type" value="Genomic_DNA"/>
</dbReference>
<dbReference type="Proteomes" id="UP000604341">
    <property type="component" value="Unassembled WGS sequence"/>
</dbReference>
<dbReference type="RefSeq" id="WP_189070914.1">
    <property type="nucleotide sequence ID" value="NZ_BMPE01000027.1"/>
</dbReference>
<evidence type="ECO:0000313" key="1">
    <source>
        <dbReference type="EMBL" id="GGL18537.1"/>
    </source>
</evidence>
<evidence type="ECO:0000313" key="2">
    <source>
        <dbReference type="Proteomes" id="UP000604341"/>
    </source>
</evidence>
<accession>A0ABQ2FR12</accession>
<protein>
    <submittedName>
        <fullName evidence="1">Uncharacterized protein</fullName>
    </submittedName>
</protein>
<reference evidence="2" key="1">
    <citation type="journal article" date="2019" name="Int. J. Syst. Evol. Microbiol.">
        <title>The Global Catalogue of Microorganisms (GCM) 10K type strain sequencing project: providing services to taxonomists for standard genome sequencing and annotation.</title>
        <authorList>
            <consortium name="The Broad Institute Genomics Platform"/>
            <consortium name="The Broad Institute Genome Sequencing Center for Infectious Disease"/>
            <person name="Wu L."/>
            <person name="Ma J."/>
        </authorList>
    </citation>
    <scope>NUCLEOTIDE SEQUENCE [LARGE SCALE GENOMIC DNA]</scope>
    <source>
        <strain evidence="2">JCM 19173</strain>
    </source>
</reference>
<comment type="caution">
    <text evidence="1">The sequence shown here is derived from an EMBL/GenBank/DDBJ whole genome shotgun (WGS) entry which is preliminary data.</text>
</comment>
<sequence>MPGLEIATTLLTNLMPNAAWDFLKFSGAKGLKRLTDRKVQARMLSALERDLTAHHVTDLIAQHITATVRSSNVFHAVLDQEVREIELTVRRHLEDEGFTPAQITLAVSFLLKQIIIEGSSSRLEGSLKAEEFLKQANVERLERELDAERLRSRDPAVAVATLSAMLRDSNLADARVQVTADNTMRIQGHIHLRISGPARARAKLAALHEDLARGREITIDLSARSDITVTAGSPELDELLQLDRPGQIRLGLKPLVLTERLRVRSGLEEIEVNGRLTVEPAGRLTVELVDLHGLTFQLILTDDRFDWKVSRSSSHPPVGQRDKAALQAIRLLALGDALIQRVESGEVLVRIPDRPEKVRTLLMAEHHLRLLTITDYLQQELQYGRIDIPQDQPLSQADQENLTFIARVITQAVVGTLLTLSFKSGMNESTAETLAKGRRYYVQFAETYTLFDQYDIRIEIELIATKVIVKHKGKIVAKKRLAQLAGEAVDSVWIGEVVKARAFRPGDSDAE</sequence>
<name>A0ABQ2FR12_9DEIO</name>
<organism evidence="1 2">
    <name type="scientific">Deinococcus radiotolerans</name>
    <dbReference type="NCBI Taxonomy" id="1309407"/>
    <lineage>
        <taxon>Bacteria</taxon>
        <taxon>Thermotogati</taxon>
        <taxon>Deinococcota</taxon>
        <taxon>Deinococci</taxon>
        <taxon>Deinococcales</taxon>
        <taxon>Deinococcaceae</taxon>
        <taxon>Deinococcus</taxon>
    </lineage>
</organism>
<keyword evidence="2" id="KW-1185">Reference proteome</keyword>
<proteinExistence type="predicted"/>
<gene>
    <name evidence="1" type="ORF">GCM10010844_41730</name>
</gene>